<evidence type="ECO:0000256" key="16">
    <source>
        <dbReference type="ARBA" id="ARBA00060885"/>
    </source>
</evidence>
<dbReference type="GO" id="GO:0009696">
    <property type="term" value="P:salicylic acid metabolic process"/>
    <property type="evidence" value="ECO:0007669"/>
    <property type="project" value="TreeGrafter"/>
</dbReference>
<evidence type="ECO:0000256" key="21">
    <source>
        <dbReference type="ARBA" id="ARBA00079794"/>
    </source>
</evidence>
<reference evidence="23" key="1">
    <citation type="submission" date="2018-02" db="EMBL/GenBank/DDBJ databases">
        <title>Rhizophora mucronata_Transcriptome.</title>
        <authorList>
            <person name="Meera S.P."/>
            <person name="Sreeshan A."/>
            <person name="Augustine A."/>
        </authorList>
    </citation>
    <scope>NUCLEOTIDE SEQUENCE</scope>
    <source>
        <tissue evidence="23">Leaf</tissue>
    </source>
</reference>
<evidence type="ECO:0000256" key="13">
    <source>
        <dbReference type="ARBA" id="ARBA00052600"/>
    </source>
</evidence>
<evidence type="ECO:0000256" key="12">
    <source>
        <dbReference type="ARBA" id="ARBA00052511"/>
    </source>
</evidence>
<dbReference type="GO" id="GO:0047606">
    <property type="term" value="F:(S)-hydroxynitrile lyase activity"/>
    <property type="evidence" value="ECO:0007669"/>
    <property type="project" value="UniProtKB-EC"/>
</dbReference>
<dbReference type="InterPro" id="IPR000073">
    <property type="entry name" value="AB_hydrolase_1"/>
</dbReference>
<evidence type="ECO:0000256" key="4">
    <source>
        <dbReference type="ARBA" id="ARBA00050241"/>
    </source>
</evidence>
<comment type="catalytic activity">
    <reaction evidence="11">
        <text>2-methylpropanal + hydrogen cyanide = (2S)-2-hydroxy-3-methylbutanenitrile</text>
        <dbReference type="Rhea" id="RHEA:77403"/>
        <dbReference type="ChEBI" id="CHEBI:18407"/>
        <dbReference type="ChEBI" id="CHEBI:48943"/>
        <dbReference type="ChEBI" id="CHEBI:197354"/>
    </reaction>
</comment>
<evidence type="ECO:0000256" key="3">
    <source>
        <dbReference type="ARBA" id="ARBA00050104"/>
    </source>
</evidence>
<evidence type="ECO:0000256" key="20">
    <source>
        <dbReference type="ARBA" id="ARBA00078291"/>
    </source>
</evidence>
<evidence type="ECO:0000256" key="5">
    <source>
        <dbReference type="ARBA" id="ARBA00050262"/>
    </source>
</evidence>
<name>A0A2P2QNS6_RHIMU</name>
<feature type="domain" description="AB hydrolase-1" evidence="22">
    <location>
        <begin position="10"/>
        <end position="251"/>
    </location>
</feature>
<comment type="catalytic activity">
    <reaction evidence="9">
        <text>a disubstituted aliphatic (S)-hydroxynitrile = a ketone + hydrogen cyanide</text>
        <dbReference type="Rhea" id="RHEA:56592"/>
        <dbReference type="ChEBI" id="CHEBI:17087"/>
        <dbReference type="ChEBI" id="CHEBI:18407"/>
        <dbReference type="ChEBI" id="CHEBI:140597"/>
        <dbReference type="EC" id="4.1.2.47"/>
    </reaction>
</comment>
<dbReference type="EC" id="4.1.2.47" evidence="17"/>
<evidence type="ECO:0000256" key="7">
    <source>
        <dbReference type="ARBA" id="ARBA00050608"/>
    </source>
</evidence>
<evidence type="ECO:0000256" key="14">
    <source>
        <dbReference type="ARBA" id="ARBA00052609"/>
    </source>
</evidence>
<dbReference type="GO" id="GO:0009694">
    <property type="term" value="P:jasmonic acid metabolic process"/>
    <property type="evidence" value="ECO:0007669"/>
    <property type="project" value="TreeGrafter"/>
</dbReference>
<dbReference type="GO" id="GO:0080030">
    <property type="term" value="F:methyl indole-3-acetate esterase activity"/>
    <property type="evidence" value="ECO:0007669"/>
    <property type="project" value="TreeGrafter"/>
</dbReference>
<comment type="catalytic activity">
    <reaction evidence="5">
        <text>2-hydroxy-2-methylpropanenitrile = acetone + hydrogen cyanide</text>
        <dbReference type="Rhea" id="RHEA:11932"/>
        <dbReference type="ChEBI" id="CHEBI:15347"/>
        <dbReference type="ChEBI" id="CHEBI:15348"/>
        <dbReference type="ChEBI" id="CHEBI:18407"/>
    </reaction>
    <physiologicalReaction direction="left-to-right" evidence="5">
        <dbReference type="Rhea" id="RHEA:11933"/>
    </physiologicalReaction>
</comment>
<evidence type="ECO:0000256" key="19">
    <source>
        <dbReference type="ARBA" id="ARBA00076040"/>
    </source>
</evidence>
<evidence type="ECO:0000256" key="8">
    <source>
        <dbReference type="ARBA" id="ARBA00051647"/>
    </source>
</evidence>
<comment type="catalytic activity">
    <reaction evidence="6">
        <text>benzaldehyde + hydrogen cyanide = (S)-mandelonitrile</text>
        <dbReference type="Rhea" id="RHEA:77427"/>
        <dbReference type="ChEBI" id="CHEBI:17169"/>
        <dbReference type="ChEBI" id="CHEBI:18407"/>
        <dbReference type="ChEBI" id="CHEBI:36941"/>
    </reaction>
</comment>
<comment type="catalytic activity">
    <reaction evidence="12">
        <text>3-formylthiophene + hydrogen cyanide = (2S)-2-hydroxy-2-(thiophen-3-yl)acetonitrile</text>
        <dbReference type="Rhea" id="RHEA:77459"/>
        <dbReference type="ChEBI" id="CHEBI:18407"/>
        <dbReference type="ChEBI" id="CHEBI:87611"/>
        <dbReference type="ChEBI" id="CHEBI:197333"/>
    </reaction>
</comment>
<comment type="catalytic activity">
    <reaction evidence="10">
        <text>acrolein + hydrogen cyanide = (2S)-2-hydroxybut-3-enenitrile</text>
        <dbReference type="Rhea" id="RHEA:77411"/>
        <dbReference type="ChEBI" id="CHEBI:15368"/>
        <dbReference type="ChEBI" id="CHEBI:18407"/>
        <dbReference type="ChEBI" id="CHEBI:197356"/>
    </reaction>
</comment>
<dbReference type="AlphaFoldDB" id="A0A2P2QNS6"/>
<evidence type="ECO:0000256" key="17">
    <source>
        <dbReference type="ARBA" id="ARBA00066572"/>
    </source>
</evidence>
<evidence type="ECO:0000256" key="2">
    <source>
        <dbReference type="ARBA" id="ARBA00023239"/>
    </source>
</evidence>
<keyword evidence="2" id="KW-0456">Lyase</keyword>
<dbReference type="GO" id="GO:0080031">
    <property type="term" value="F:methyl salicylate esterase activity"/>
    <property type="evidence" value="ECO:0007669"/>
    <property type="project" value="TreeGrafter"/>
</dbReference>
<evidence type="ECO:0000256" key="9">
    <source>
        <dbReference type="ARBA" id="ARBA00051735"/>
    </source>
</evidence>
<evidence type="ECO:0000313" key="23">
    <source>
        <dbReference type="EMBL" id="MBX68575.1"/>
    </source>
</evidence>
<protein>
    <recommendedName>
        <fullName evidence="18">(S)-hydroxynitrile lyase</fullName>
        <ecNumber evidence="17">4.1.2.47</ecNumber>
    </recommendedName>
    <alternativeName>
        <fullName evidence="19">2-hydroxy-2-methylpropanenitrile lyase</fullName>
    </alternativeName>
    <alternativeName>
        <fullName evidence="20">Acetone cyanohydrin lyase</fullName>
    </alternativeName>
    <alternativeName>
        <fullName evidence="21">Hydroxynitrile lyase</fullName>
    </alternativeName>
</protein>
<dbReference type="SUPFAM" id="SSF53474">
    <property type="entry name" value="alpha/beta-Hydrolases"/>
    <property type="match status" value="1"/>
</dbReference>
<evidence type="ECO:0000256" key="6">
    <source>
        <dbReference type="ARBA" id="ARBA00050358"/>
    </source>
</evidence>
<dbReference type="FunFam" id="3.40.50.1820:FF:000051">
    <property type="entry name" value="(S)-hydroxynitrile lyase"/>
    <property type="match status" value="1"/>
</dbReference>
<evidence type="ECO:0000256" key="1">
    <source>
        <dbReference type="ARBA" id="ARBA00022801"/>
    </source>
</evidence>
<comment type="catalytic activity">
    <reaction evidence="7">
        <text>formylthiophene + hydrogen cyanide = (2R)-2-hydroxy-2-(thiophen-2-yl)acetonitrile</text>
        <dbReference type="Rhea" id="RHEA:77455"/>
        <dbReference type="ChEBI" id="CHEBI:18407"/>
        <dbReference type="ChEBI" id="CHEBI:87301"/>
        <dbReference type="ChEBI" id="CHEBI:197332"/>
    </reaction>
</comment>
<dbReference type="Gene3D" id="3.40.50.1820">
    <property type="entry name" value="alpha/beta hydrolase"/>
    <property type="match status" value="1"/>
</dbReference>
<comment type="catalytic activity">
    <reaction evidence="3">
        <text>4-methoxybenzaldehyde + hydrogen cyanide = (2S)-2-hydroxy-2-(4-methoxyphenyl)acetonitrile</text>
        <dbReference type="Rhea" id="RHEA:77447"/>
        <dbReference type="ChEBI" id="CHEBI:18407"/>
        <dbReference type="ChEBI" id="CHEBI:28235"/>
        <dbReference type="ChEBI" id="CHEBI:197328"/>
    </reaction>
</comment>
<dbReference type="PANTHER" id="PTHR10992:SF1083">
    <property type="entry name" value="METHYLESTERASE 1"/>
    <property type="match status" value="1"/>
</dbReference>
<comment type="catalytic activity">
    <reaction evidence="14">
        <text>cyclohexanecarbaldehyde + hydrogen cyanide = (2S)-2-cyclohexyl-2-hydroxyacetonitrile</text>
        <dbReference type="Rhea" id="RHEA:77423"/>
        <dbReference type="ChEBI" id="CHEBI:18407"/>
        <dbReference type="ChEBI" id="CHEBI:197359"/>
        <dbReference type="ChEBI" id="CHEBI:197360"/>
    </reaction>
</comment>
<dbReference type="EMBL" id="GGEC01088091">
    <property type="protein sequence ID" value="MBX68575.1"/>
    <property type="molecule type" value="Transcribed_RNA"/>
</dbReference>
<comment type="catalytic activity">
    <reaction evidence="13">
        <text>2,2-dimethylpropanal + hydrogen cyanide = (2S)-2-hydroxy-3,3-dimethylbutanenitrile</text>
        <dbReference type="Rhea" id="RHEA:77407"/>
        <dbReference type="ChEBI" id="CHEBI:18407"/>
        <dbReference type="ChEBI" id="CHEBI:141557"/>
        <dbReference type="ChEBI" id="CHEBI:197355"/>
    </reaction>
</comment>
<sequence>MALGQDPKHLVLVHGACHGAWSWHKVKPLLESAGHRVTVLDLTASGIHMKAIQDVHTFAEYTQPLLDFLYSMPSNEKVILVGHSLGGMNLALAMESFPEKIAVAVFLTAFMPDTVKQPSFVVEQLFERAPAGAWLDTQFAPYSCSQPHLNTIFFGPSFLSHNIYQMCPIEDLELAKTLVRPGSLFLHDLGQAERLTNQGYGSVKRVFVICKEDKAISEEFQRWMIENSQCHEVMEISGSGHMPMLSKPQECCHCLSSIAQKYA</sequence>
<dbReference type="PANTHER" id="PTHR10992">
    <property type="entry name" value="METHYLESTERASE FAMILY MEMBER"/>
    <property type="match status" value="1"/>
</dbReference>
<evidence type="ECO:0000256" key="18">
    <source>
        <dbReference type="ARBA" id="ARBA00069221"/>
    </source>
</evidence>
<accession>A0A2P2QNS6</accession>
<proteinExistence type="inferred from homology"/>
<comment type="catalytic activity">
    <reaction evidence="4">
        <text>a monosubstituted aliphatic (S)-hydroxynitrile = an aldehyde + hydrogen cyanide</text>
        <dbReference type="Rhea" id="RHEA:56588"/>
        <dbReference type="ChEBI" id="CHEBI:17478"/>
        <dbReference type="ChEBI" id="CHEBI:18407"/>
        <dbReference type="ChEBI" id="CHEBI:140596"/>
        <dbReference type="EC" id="4.1.2.47"/>
    </reaction>
</comment>
<evidence type="ECO:0000259" key="22">
    <source>
        <dbReference type="Pfam" id="PF12697"/>
    </source>
</evidence>
<evidence type="ECO:0000256" key="11">
    <source>
        <dbReference type="ARBA" id="ARBA00052033"/>
    </source>
</evidence>
<organism evidence="23">
    <name type="scientific">Rhizophora mucronata</name>
    <name type="common">Asiatic mangrove</name>
    <dbReference type="NCBI Taxonomy" id="61149"/>
    <lineage>
        <taxon>Eukaryota</taxon>
        <taxon>Viridiplantae</taxon>
        <taxon>Streptophyta</taxon>
        <taxon>Embryophyta</taxon>
        <taxon>Tracheophyta</taxon>
        <taxon>Spermatophyta</taxon>
        <taxon>Magnoliopsida</taxon>
        <taxon>eudicotyledons</taxon>
        <taxon>Gunneridae</taxon>
        <taxon>Pentapetalae</taxon>
        <taxon>rosids</taxon>
        <taxon>fabids</taxon>
        <taxon>Malpighiales</taxon>
        <taxon>Rhizophoraceae</taxon>
        <taxon>Rhizophora</taxon>
    </lineage>
</organism>
<dbReference type="GO" id="GO:0080032">
    <property type="term" value="F:methyl jasmonate esterase activity"/>
    <property type="evidence" value="ECO:0007669"/>
    <property type="project" value="TreeGrafter"/>
</dbReference>
<comment type="catalytic activity">
    <reaction evidence="15">
        <text>an aromatic (S)-hydroxynitrile = an aromatic aldehyde + hydrogen cyanide</text>
        <dbReference type="Rhea" id="RHEA:54660"/>
        <dbReference type="ChEBI" id="CHEBI:18407"/>
        <dbReference type="ChEBI" id="CHEBI:33855"/>
        <dbReference type="ChEBI" id="CHEBI:138306"/>
        <dbReference type="EC" id="4.1.2.47"/>
    </reaction>
</comment>
<evidence type="ECO:0000256" key="10">
    <source>
        <dbReference type="ARBA" id="ARBA00051977"/>
    </source>
</evidence>
<keyword evidence="1" id="KW-0378">Hydrolase</keyword>
<comment type="similarity">
    <text evidence="16">Belongs to the AB hydrolase superfamily. Hydroxynitrile lyase family.</text>
</comment>
<dbReference type="Pfam" id="PF12697">
    <property type="entry name" value="Abhydrolase_6"/>
    <property type="match status" value="1"/>
</dbReference>
<dbReference type="InterPro" id="IPR045889">
    <property type="entry name" value="MES/HNL"/>
</dbReference>
<comment type="catalytic activity">
    <reaction evidence="8">
        <text>butan-2-one + hydrogen cyanide = 2-hydroxy-2-methylbutanenitrile</text>
        <dbReference type="Rhea" id="RHEA:77467"/>
        <dbReference type="ChEBI" id="CHEBI:18407"/>
        <dbReference type="ChEBI" id="CHEBI:28398"/>
        <dbReference type="ChEBI" id="CHEBI:60954"/>
    </reaction>
    <physiologicalReaction direction="right-to-left" evidence="8">
        <dbReference type="Rhea" id="RHEA:77469"/>
    </physiologicalReaction>
</comment>
<dbReference type="InterPro" id="IPR029058">
    <property type="entry name" value="AB_hydrolase_fold"/>
</dbReference>
<evidence type="ECO:0000256" key="15">
    <source>
        <dbReference type="ARBA" id="ARBA00052826"/>
    </source>
</evidence>